<evidence type="ECO:0000259" key="1">
    <source>
        <dbReference type="Pfam" id="PF09130"/>
    </source>
</evidence>
<accession>A0ABW7RI62</accession>
<dbReference type="InterPro" id="IPR008927">
    <property type="entry name" value="6-PGluconate_DH-like_C_sf"/>
</dbReference>
<dbReference type="InterPro" id="IPR015814">
    <property type="entry name" value="Pgluconate_DH_NAD-bd_C"/>
</dbReference>
<name>A0ABW7RI62_9ACTN</name>
<reference evidence="2 3" key="1">
    <citation type="submission" date="2024-10" db="EMBL/GenBank/DDBJ databases">
        <title>The Natural Products Discovery Center: Release of the First 8490 Sequenced Strains for Exploring Actinobacteria Biosynthetic Diversity.</title>
        <authorList>
            <person name="Kalkreuter E."/>
            <person name="Kautsar S.A."/>
            <person name="Yang D."/>
            <person name="Bader C.D."/>
            <person name="Teijaro C.N."/>
            <person name="Fluegel L."/>
            <person name="Davis C.M."/>
            <person name="Simpson J.R."/>
            <person name="Lauterbach L."/>
            <person name="Steele A.D."/>
            <person name="Gui C."/>
            <person name="Meng S."/>
            <person name="Li G."/>
            <person name="Viehrig K."/>
            <person name="Ye F."/>
            <person name="Su P."/>
            <person name="Kiefer A.F."/>
            <person name="Nichols A."/>
            <person name="Cepeda A.J."/>
            <person name="Yan W."/>
            <person name="Fan B."/>
            <person name="Jiang Y."/>
            <person name="Adhikari A."/>
            <person name="Zheng C.-J."/>
            <person name="Schuster L."/>
            <person name="Cowan T.M."/>
            <person name="Smanski M.J."/>
            <person name="Chevrette M.G."/>
            <person name="De Carvalho L.P.S."/>
            <person name="Shen B."/>
        </authorList>
    </citation>
    <scope>NUCLEOTIDE SEQUENCE [LARGE SCALE GENOMIC DNA]</scope>
    <source>
        <strain evidence="2 3">NPDC018013</strain>
    </source>
</reference>
<sequence length="289" mass="30150">MNSEVITVGLLHPGSMGAAFGAQLRRRNVRVLWCMDGRSSRSRARAEDAGLEGVQNLAQLVARADVLLSLCPPAAAVDVAQQVAACGFDGGLYIEANAITPHRVREVSGLLPGTVVIDGAVVGSPPVGGKQPTLYLSGAPDGCSQVASLFAASDVKPHVLGAEVGTASALKLSYSSYQKVSRILAALAYGVADANGVADELVKIAGKRGGSYLTETGYIPKTASRAWRWGPELDDAAALLREAGLPDELMRASSGVLHQWASARDRELTVAEALALLHVDHGREGHDEP</sequence>
<gene>
    <name evidence="2" type="ORF">ACH4GP_16785</name>
</gene>
<dbReference type="EMBL" id="JBIRGH010000009">
    <property type="protein sequence ID" value="MFH8586045.1"/>
    <property type="molecule type" value="Genomic_DNA"/>
</dbReference>
<comment type="caution">
    <text evidence="2">The sequence shown here is derived from an EMBL/GenBank/DDBJ whole genome shotgun (WGS) entry which is preliminary data.</text>
</comment>
<dbReference type="SUPFAM" id="SSF51735">
    <property type="entry name" value="NAD(P)-binding Rossmann-fold domains"/>
    <property type="match status" value="1"/>
</dbReference>
<feature type="domain" description="Phosphogluconate dehydrogenase NAD-binding putative C-terminal" evidence="1">
    <location>
        <begin position="192"/>
        <end position="260"/>
    </location>
</feature>
<dbReference type="Gene3D" id="3.40.50.720">
    <property type="entry name" value="NAD(P)-binding Rossmann-like Domain"/>
    <property type="match status" value="1"/>
</dbReference>
<protein>
    <submittedName>
        <fullName evidence="2">DUF1932 domain-containing protein</fullName>
    </submittedName>
</protein>
<dbReference type="SUPFAM" id="SSF48179">
    <property type="entry name" value="6-phosphogluconate dehydrogenase C-terminal domain-like"/>
    <property type="match status" value="1"/>
</dbReference>
<dbReference type="Pfam" id="PF09130">
    <property type="entry name" value="DUF1932"/>
    <property type="match status" value="1"/>
</dbReference>
<dbReference type="Proteomes" id="UP001610990">
    <property type="component" value="Unassembled WGS sequence"/>
</dbReference>
<evidence type="ECO:0000313" key="2">
    <source>
        <dbReference type="EMBL" id="MFH8586045.1"/>
    </source>
</evidence>
<proteinExistence type="predicted"/>
<dbReference type="RefSeq" id="WP_397673043.1">
    <property type="nucleotide sequence ID" value="NZ_JBIRGH010000009.1"/>
</dbReference>
<organism evidence="2 3">
    <name type="scientific">Streptomyces celluloflavus</name>
    <dbReference type="NCBI Taxonomy" id="58344"/>
    <lineage>
        <taxon>Bacteria</taxon>
        <taxon>Bacillati</taxon>
        <taxon>Actinomycetota</taxon>
        <taxon>Actinomycetes</taxon>
        <taxon>Kitasatosporales</taxon>
        <taxon>Streptomycetaceae</taxon>
        <taxon>Streptomyces</taxon>
    </lineage>
</organism>
<dbReference type="InterPro" id="IPR036291">
    <property type="entry name" value="NAD(P)-bd_dom_sf"/>
</dbReference>
<evidence type="ECO:0000313" key="3">
    <source>
        <dbReference type="Proteomes" id="UP001610990"/>
    </source>
</evidence>
<keyword evidence="3" id="KW-1185">Reference proteome</keyword>